<keyword evidence="14" id="KW-1185">Reference proteome</keyword>
<comment type="pathway">
    <text evidence="10">Cell wall biogenesis; peptidoglycan biosynthesis.</text>
</comment>
<proteinExistence type="inferred from homology"/>
<evidence type="ECO:0000313" key="14">
    <source>
        <dbReference type="Proteomes" id="UP000251993"/>
    </source>
</evidence>
<evidence type="ECO:0000256" key="5">
    <source>
        <dbReference type="ARBA" id="ARBA00022960"/>
    </source>
</evidence>
<dbReference type="Proteomes" id="UP000251993">
    <property type="component" value="Chromosome"/>
</dbReference>
<feature type="domain" description="Glycosyl transferase family 28 C-terminal" evidence="12">
    <location>
        <begin position="192"/>
        <end position="356"/>
    </location>
</feature>
<feature type="domain" description="Glycosyltransferase family 28 N-terminal" evidence="11">
    <location>
        <begin position="5"/>
        <end position="143"/>
    </location>
</feature>
<keyword evidence="2 10" id="KW-0132">Cell division</keyword>
<dbReference type="PANTHER" id="PTHR21015">
    <property type="entry name" value="UDP-N-ACETYLGLUCOSAMINE--N-ACETYLMURAMYL-(PENTAPEPTIDE) PYROPHOSPHORYL-UNDECAPRENOL N-ACETYLGLUCOSAMINE TRANSFERASE 1"/>
    <property type="match status" value="1"/>
</dbReference>
<dbReference type="CDD" id="cd03785">
    <property type="entry name" value="GT28_MurG"/>
    <property type="match status" value="1"/>
</dbReference>
<dbReference type="InterPro" id="IPR007235">
    <property type="entry name" value="Glyco_trans_28_C"/>
</dbReference>
<evidence type="ECO:0000256" key="8">
    <source>
        <dbReference type="ARBA" id="ARBA00023306"/>
    </source>
</evidence>
<dbReference type="Pfam" id="PF03033">
    <property type="entry name" value="Glyco_transf_28"/>
    <property type="match status" value="1"/>
</dbReference>
<dbReference type="InterPro" id="IPR004276">
    <property type="entry name" value="GlycoTrans_28_N"/>
</dbReference>
<protein>
    <recommendedName>
        <fullName evidence="10">UDP-N-acetylglucosamine--N-acetylmuramyl-(pentapeptide) pyrophosphoryl-undecaprenol N-acetylglucosamine transferase</fullName>
        <ecNumber evidence="10">2.4.1.227</ecNumber>
    </recommendedName>
    <alternativeName>
        <fullName evidence="10">Undecaprenyl-PP-MurNAc-pentapeptide-UDPGlcNAc GlcNAc transferase</fullName>
    </alternativeName>
</protein>
<feature type="binding site" evidence="10">
    <location>
        <position position="253"/>
    </location>
    <ligand>
        <name>UDP-N-acetyl-alpha-D-glucosamine</name>
        <dbReference type="ChEBI" id="CHEBI:57705"/>
    </ligand>
</feature>
<keyword evidence="8 10" id="KW-0131">Cell cycle</keyword>
<evidence type="ECO:0000313" key="13">
    <source>
        <dbReference type="EMBL" id="AXE19466.1"/>
    </source>
</evidence>
<feature type="binding site" evidence="10">
    <location>
        <position position="126"/>
    </location>
    <ligand>
        <name>UDP-N-acetyl-alpha-D-glucosamine</name>
        <dbReference type="ChEBI" id="CHEBI:57705"/>
    </ligand>
</feature>
<dbReference type="GO" id="GO:0008360">
    <property type="term" value="P:regulation of cell shape"/>
    <property type="evidence" value="ECO:0007669"/>
    <property type="project" value="UniProtKB-KW"/>
</dbReference>
<evidence type="ECO:0000256" key="2">
    <source>
        <dbReference type="ARBA" id="ARBA00022618"/>
    </source>
</evidence>
<keyword evidence="4 10" id="KW-0808">Transferase</keyword>
<keyword evidence="6 10" id="KW-0573">Peptidoglycan synthesis</keyword>
<accession>A0A344TLE5</accession>
<comment type="function">
    <text evidence="10">Cell wall formation. Catalyzes the transfer of a GlcNAc subunit on undecaprenyl-pyrophosphoryl-MurNAc-pentapeptide (lipid intermediate I) to form undecaprenyl-pyrophosphoryl-MurNAc-(pentapeptide)GlcNAc (lipid intermediate II).</text>
</comment>
<comment type="subcellular location">
    <subcellularLocation>
        <location evidence="10">Cell membrane</location>
        <topology evidence="10">Peripheral membrane protein</topology>
        <orientation evidence="10">Cytoplasmic side</orientation>
    </subcellularLocation>
</comment>
<dbReference type="GO" id="GO:0005886">
    <property type="term" value="C:plasma membrane"/>
    <property type="evidence" value="ECO:0007669"/>
    <property type="project" value="UniProtKB-SubCell"/>
</dbReference>
<dbReference type="GO" id="GO:0051301">
    <property type="term" value="P:cell division"/>
    <property type="evidence" value="ECO:0007669"/>
    <property type="project" value="UniProtKB-KW"/>
</dbReference>
<organism evidence="13 14">
    <name type="scientific">Runella rosea</name>
    <dbReference type="NCBI Taxonomy" id="2259595"/>
    <lineage>
        <taxon>Bacteria</taxon>
        <taxon>Pseudomonadati</taxon>
        <taxon>Bacteroidota</taxon>
        <taxon>Cytophagia</taxon>
        <taxon>Cytophagales</taxon>
        <taxon>Spirosomataceae</taxon>
        <taxon>Runella</taxon>
    </lineage>
</organism>
<keyword evidence="3 10" id="KW-0328">Glycosyltransferase</keyword>
<evidence type="ECO:0000256" key="6">
    <source>
        <dbReference type="ARBA" id="ARBA00022984"/>
    </source>
</evidence>
<dbReference type="KEGG" id="run:DR864_17810"/>
<dbReference type="HAMAP" id="MF_00033">
    <property type="entry name" value="MurG"/>
    <property type="match status" value="1"/>
</dbReference>
<gene>
    <name evidence="10 13" type="primary">murG</name>
    <name evidence="13" type="ORF">DR864_17810</name>
</gene>
<dbReference type="NCBIfam" id="TIGR01133">
    <property type="entry name" value="murG"/>
    <property type="match status" value="1"/>
</dbReference>
<evidence type="ECO:0000256" key="9">
    <source>
        <dbReference type="ARBA" id="ARBA00023316"/>
    </source>
</evidence>
<comment type="similarity">
    <text evidence="10">Belongs to the glycosyltransferase 28 family. MurG subfamily.</text>
</comment>
<dbReference type="AlphaFoldDB" id="A0A344TLE5"/>
<keyword evidence="5 10" id="KW-0133">Cell shape</keyword>
<dbReference type="GO" id="GO:0050511">
    <property type="term" value="F:undecaprenyldiphospho-muramoylpentapeptide beta-N-acetylglucosaminyltransferase activity"/>
    <property type="evidence" value="ECO:0007669"/>
    <property type="project" value="UniProtKB-UniRule"/>
</dbReference>
<evidence type="ECO:0000256" key="3">
    <source>
        <dbReference type="ARBA" id="ARBA00022676"/>
    </source>
</evidence>
<evidence type="ECO:0000259" key="12">
    <source>
        <dbReference type="Pfam" id="PF04101"/>
    </source>
</evidence>
<reference evidence="13 14" key="1">
    <citation type="submission" date="2018-07" db="EMBL/GenBank/DDBJ databases">
        <title>Genome sequencing of Runella.</title>
        <authorList>
            <person name="Baek M.-G."/>
            <person name="Yi H."/>
        </authorList>
    </citation>
    <scope>NUCLEOTIDE SEQUENCE [LARGE SCALE GENOMIC DNA]</scope>
    <source>
        <strain evidence="13 14">HYN0085</strain>
    </source>
</reference>
<dbReference type="GO" id="GO:0005975">
    <property type="term" value="P:carbohydrate metabolic process"/>
    <property type="evidence" value="ECO:0007669"/>
    <property type="project" value="InterPro"/>
</dbReference>
<dbReference type="UniPathway" id="UPA00219"/>
<dbReference type="PANTHER" id="PTHR21015:SF22">
    <property type="entry name" value="GLYCOSYLTRANSFERASE"/>
    <property type="match status" value="1"/>
</dbReference>
<dbReference type="RefSeq" id="WP_114068238.1">
    <property type="nucleotide sequence ID" value="NZ_CP030850.1"/>
</dbReference>
<dbReference type="OrthoDB" id="9808936at2"/>
<keyword evidence="9 10" id="KW-0961">Cell wall biogenesis/degradation</keyword>
<feature type="binding site" evidence="10">
    <location>
        <position position="167"/>
    </location>
    <ligand>
        <name>UDP-N-acetyl-alpha-D-glucosamine</name>
        <dbReference type="ChEBI" id="CHEBI:57705"/>
    </ligand>
</feature>
<dbReference type="Pfam" id="PF04101">
    <property type="entry name" value="Glyco_tran_28_C"/>
    <property type="match status" value="1"/>
</dbReference>
<evidence type="ECO:0000259" key="11">
    <source>
        <dbReference type="Pfam" id="PF03033"/>
    </source>
</evidence>
<dbReference type="EC" id="2.4.1.227" evidence="10"/>
<evidence type="ECO:0000256" key="7">
    <source>
        <dbReference type="ARBA" id="ARBA00023136"/>
    </source>
</evidence>
<feature type="binding site" evidence="10">
    <location>
        <begin position="12"/>
        <end position="14"/>
    </location>
    <ligand>
        <name>UDP-N-acetyl-alpha-D-glucosamine</name>
        <dbReference type="ChEBI" id="CHEBI:57705"/>
    </ligand>
</feature>
<keyword evidence="7 10" id="KW-0472">Membrane</keyword>
<evidence type="ECO:0000256" key="4">
    <source>
        <dbReference type="ARBA" id="ARBA00022679"/>
    </source>
</evidence>
<feature type="binding site" evidence="10">
    <location>
        <position position="199"/>
    </location>
    <ligand>
        <name>UDP-N-acetyl-alpha-D-glucosamine</name>
        <dbReference type="ChEBI" id="CHEBI:57705"/>
    </ligand>
</feature>
<feature type="binding site" evidence="10">
    <location>
        <position position="298"/>
    </location>
    <ligand>
        <name>UDP-N-acetyl-alpha-D-glucosamine</name>
        <dbReference type="ChEBI" id="CHEBI:57705"/>
    </ligand>
</feature>
<dbReference type="Gene3D" id="3.40.50.2000">
    <property type="entry name" value="Glycogen Phosphorylase B"/>
    <property type="match status" value="2"/>
</dbReference>
<evidence type="ECO:0000256" key="1">
    <source>
        <dbReference type="ARBA" id="ARBA00022475"/>
    </source>
</evidence>
<dbReference type="SUPFAM" id="SSF53756">
    <property type="entry name" value="UDP-Glycosyltransferase/glycogen phosphorylase"/>
    <property type="match status" value="1"/>
</dbReference>
<feature type="binding site" evidence="10">
    <location>
        <begin position="272"/>
        <end position="277"/>
    </location>
    <ligand>
        <name>UDP-N-acetyl-alpha-D-glucosamine</name>
        <dbReference type="ChEBI" id="CHEBI:57705"/>
    </ligand>
</feature>
<dbReference type="EMBL" id="CP030850">
    <property type="protein sequence ID" value="AXE19466.1"/>
    <property type="molecule type" value="Genomic_DNA"/>
</dbReference>
<dbReference type="GO" id="GO:0071555">
    <property type="term" value="P:cell wall organization"/>
    <property type="evidence" value="ECO:0007669"/>
    <property type="project" value="UniProtKB-KW"/>
</dbReference>
<name>A0A344TLE5_9BACT</name>
<dbReference type="InterPro" id="IPR006009">
    <property type="entry name" value="GlcNAc_MurG"/>
</dbReference>
<sequence>MIKKVIISGGGTGGHIYPAIAIANALKAIDPTIQILFVGALGKMEMEKVPKAGYEIIGLPIAGIKRELSVDNLSFPLKLTRSLLKARSIIKSFKPDVAIGVGGFASGPLLMVASLLGIPTLIQEQNSYAGITNKMLAKRAKAICVAYPNMDSFFPKNKLKMTGNPVRSDILEVTHKRTQAYAHFGLQPNHKTLLVIGGSLGAKTINESIEAGLKLLINSGYQILWQTGKPYAEKAANAINSLKTPYAKSFDFIYEMDLAYALADVVVSRAGALSVSELCLVAKPAILVPFPYASEDHQTKNAMSLVEQNAALLIKDKDAPEELVQTALRLLQDVEKQQTLSQNIKKLGKPNAAKEIAETVLGLI</sequence>
<comment type="catalytic activity">
    <reaction evidence="10">
        <text>di-trans,octa-cis-undecaprenyl diphospho-N-acetyl-alpha-D-muramoyl-L-alanyl-D-glutamyl-meso-2,6-diaminopimeloyl-D-alanyl-D-alanine + UDP-N-acetyl-alpha-D-glucosamine = di-trans,octa-cis-undecaprenyl diphospho-[N-acetyl-alpha-D-glucosaminyl-(1-&gt;4)]-N-acetyl-alpha-D-muramoyl-L-alanyl-D-glutamyl-meso-2,6-diaminopimeloyl-D-alanyl-D-alanine + UDP + H(+)</text>
        <dbReference type="Rhea" id="RHEA:31227"/>
        <dbReference type="ChEBI" id="CHEBI:15378"/>
        <dbReference type="ChEBI" id="CHEBI:57705"/>
        <dbReference type="ChEBI" id="CHEBI:58223"/>
        <dbReference type="ChEBI" id="CHEBI:61387"/>
        <dbReference type="ChEBI" id="CHEBI:61388"/>
        <dbReference type="EC" id="2.4.1.227"/>
    </reaction>
</comment>
<keyword evidence="1 10" id="KW-1003">Cell membrane</keyword>
<dbReference type="GO" id="GO:0009252">
    <property type="term" value="P:peptidoglycan biosynthetic process"/>
    <property type="evidence" value="ECO:0007669"/>
    <property type="project" value="UniProtKB-UniRule"/>
</dbReference>
<evidence type="ECO:0000256" key="10">
    <source>
        <dbReference type="HAMAP-Rule" id="MF_00033"/>
    </source>
</evidence>
<dbReference type="GO" id="GO:0051991">
    <property type="term" value="F:UDP-N-acetyl-D-glucosamine:N-acetylmuramoyl-L-alanyl-D-glutamyl-meso-2,6-diaminopimelyl-D-alanyl-D-alanine-diphosphoundecaprenol 4-beta-N-acetylglucosaminlytransferase activity"/>
    <property type="evidence" value="ECO:0007669"/>
    <property type="project" value="RHEA"/>
</dbReference>